<evidence type="ECO:0000313" key="2">
    <source>
        <dbReference type="EMBL" id="VWB88591.1"/>
    </source>
</evidence>
<evidence type="ECO:0000313" key="3">
    <source>
        <dbReference type="Proteomes" id="UP000494261"/>
    </source>
</evidence>
<sequence length="59" mass="6721">MAEQITITIRCRVAWWFRPALAALKAWAWLTGRVPSDAAIERIARRVVRTSIVTERGAQ</sequence>
<proteinExistence type="predicted"/>
<feature type="signal peptide" evidence="1">
    <location>
        <begin position="1"/>
        <end position="22"/>
    </location>
</feature>
<name>A0A6P2N8D6_9BURK</name>
<protein>
    <submittedName>
        <fullName evidence="2">Uncharacterized protein</fullName>
    </submittedName>
</protein>
<evidence type="ECO:0000256" key="1">
    <source>
        <dbReference type="SAM" id="SignalP"/>
    </source>
</evidence>
<gene>
    <name evidence="2" type="ORF">BLA13014_04101</name>
</gene>
<reference evidence="2 3" key="1">
    <citation type="submission" date="2019-09" db="EMBL/GenBank/DDBJ databases">
        <authorList>
            <person name="Depoorter E."/>
        </authorList>
    </citation>
    <scope>NUCLEOTIDE SEQUENCE [LARGE SCALE GENOMIC DNA]</scope>
    <source>
        <strain evidence="2">LMG 13014</strain>
    </source>
</reference>
<dbReference type="Proteomes" id="UP000494261">
    <property type="component" value="Unassembled WGS sequence"/>
</dbReference>
<organism evidence="2 3">
    <name type="scientific">Burkholderia aenigmatica</name>
    <dbReference type="NCBI Taxonomy" id="2015348"/>
    <lineage>
        <taxon>Bacteria</taxon>
        <taxon>Pseudomonadati</taxon>
        <taxon>Pseudomonadota</taxon>
        <taxon>Betaproteobacteria</taxon>
        <taxon>Burkholderiales</taxon>
        <taxon>Burkholderiaceae</taxon>
        <taxon>Burkholderia</taxon>
        <taxon>Burkholderia cepacia complex</taxon>
    </lineage>
</organism>
<keyword evidence="1" id="KW-0732">Signal</keyword>
<dbReference type="EMBL" id="CABVQC010000028">
    <property type="protein sequence ID" value="VWB88591.1"/>
    <property type="molecule type" value="Genomic_DNA"/>
</dbReference>
<feature type="chain" id="PRO_5026701521" evidence="1">
    <location>
        <begin position="23"/>
        <end position="59"/>
    </location>
</feature>
<dbReference type="AlphaFoldDB" id="A0A6P2N8D6"/>
<accession>A0A6P2N8D6</accession>
<dbReference type="RefSeq" id="WP_175023823.1">
    <property type="nucleotide sequence ID" value="NZ_CABVQC010000028.1"/>
</dbReference>